<keyword evidence="4" id="KW-0456">Lyase</keyword>
<sequence length="216" mass="22769">MKKLKVLQNLLSTGVVAVIRADNAEDAYRMSEACIEGGLNNIEVTFTTPEADVAIKKLVAAYGDKAVIGAGTVLDPITARIAILAGAEFVVSPSFDEETAKTCNLYGVSYMPGTLTLGEMKEALKLGADILKLFPGSAFGPDFVKAVNGPMPHVNIMPTGGVDLENMEKWIKGGCVAVGIGGNLTAPAKEGRYDRITELASQYVAKFQEIKAASAK</sequence>
<name>A0A089M0P2_9BACL</name>
<dbReference type="STRING" id="169760.PSTEL_20115"/>
<protein>
    <submittedName>
        <fullName evidence="6">Ketohydroxyglutarate aldolase</fullName>
    </submittedName>
</protein>
<dbReference type="SUPFAM" id="SSF51569">
    <property type="entry name" value="Aldolase"/>
    <property type="match status" value="1"/>
</dbReference>
<accession>A0A089M0P2</accession>
<evidence type="ECO:0000256" key="1">
    <source>
        <dbReference type="ARBA" id="ARBA00004761"/>
    </source>
</evidence>
<dbReference type="RefSeq" id="WP_038697862.1">
    <property type="nucleotide sequence ID" value="NZ_CP009286.1"/>
</dbReference>
<evidence type="ECO:0000256" key="3">
    <source>
        <dbReference type="ARBA" id="ARBA00011233"/>
    </source>
</evidence>
<dbReference type="OrthoDB" id="9802667at2"/>
<keyword evidence="7" id="KW-1185">Reference proteome</keyword>
<comment type="pathway">
    <text evidence="1">Carbohydrate acid metabolism.</text>
</comment>
<comment type="subunit">
    <text evidence="3">Homotrimer.</text>
</comment>
<dbReference type="KEGG" id="pste:PSTEL_20115"/>
<dbReference type="PANTHER" id="PTHR30246:SF1">
    <property type="entry name" value="2-DEHYDRO-3-DEOXY-6-PHOSPHOGALACTONATE ALDOLASE-RELATED"/>
    <property type="match status" value="1"/>
</dbReference>
<comment type="similarity">
    <text evidence="2">Belongs to the KHG/KDPG aldolase family.</text>
</comment>
<dbReference type="HOGENOM" id="CLU_077795_2_0_9"/>
<dbReference type="Pfam" id="PF01081">
    <property type="entry name" value="Aldolase"/>
    <property type="match status" value="1"/>
</dbReference>
<organism evidence="6 7">
    <name type="scientific">Paenibacillus stellifer</name>
    <dbReference type="NCBI Taxonomy" id="169760"/>
    <lineage>
        <taxon>Bacteria</taxon>
        <taxon>Bacillati</taxon>
        <taxon>Bacillota</taxon>
        <taxon>Bacilli</taxon>
        <taxon>Bacillales</taxon>
        <taxon>Paenibacillaceae</taxon>
        <taxon>Paenibacillus</taxon>
    </lineage>
</organism>
<reference evidence="6 7" key="1">
    <citation type="submission" date="2014-08" db="EMBL/GenBank/DDBJ databases">
        <title>Comparative genomics of the Paenibacillus odorifer group.</title>
        <authorList>
            <person name="den Bakker H.C."/>
            <person name="Tsai Y.-C."/>
            <person name="Martin N."/>
            <person name="Korlach J."/>
            <person name="Wiedmann M."/>
        </authorList>
    </citation>
    <scope>NUCLEOTIDE SEQUENCE [LARGE SCALE GENOMIC DNA]</scope>
    <source>
        <strain evidence="6 7">DSM 14472</strain>
    </source>
</reference>
<keyword evidence="5" id="KW-0119">Carbohydrate metabolism</keyword>
<evidence type="ECO:0000256" key="5">
    <source>
        <dbReference type="ARBA" id="ARBA00023277"/>
    </source>
</evidence>
<dbReference type="NCBIfam" id="NF005119">
    <property type="entry name" value="PRK06552.1"/>
    <property type="match status" value="1"/>
</dbReference>
<dbReference type="Gene3D" id="3.20.20.70">
    <property type="entry name" value="Aldolase class I"/>
    <property type="match status" value="1"/>
</dbReference>
<proteinExistence type="inferred from homology"/>
<evidence type="ECO:0000313" key="7">
    <source>
        <dbReference type="Proteomes" id="UP000029507"/>
    </source>
</evidence>
<dbReference type="PANTHER" id="PTHR30246">
    <property type="entry name" value="2-KETO-3-DEOXY-6-PHOSPHOGLUCONATE ALDOLASE"/>
    <property type="match status" value="1"/>
</dbReference>
<dbReference type="InterPro" id="IPR013785">
    <property type="entry name" value="Aldolase_TIM"/>
</dbReference>
<dbReference type="NCBIfam" id="TIGR01182">
    <property type="entry name" value="eda"/>
    <property type="match status" value="1"/>
</dbReference>
<dbReference type="InterPro" id="IPR000887">
    <property type="entry name" value="Aldlse_KDPG_KHG"/>
</dbReference>
<dbReference type="AlphaFoldDB" id="A0A089M0P2"/>
<dbReference type="GO" id="GO:0016829">
    <property type="term" value="F:lyase activity"/>
    <property type="evidence" value="ECO:0007669"/>
    <property type="project" value="UniProtKB-KW"/>
</dbReference>
<evidence type="ECO:0000256" key="2">
    <source>
        <dbReference type="ARBA" id="ARBA00006906"/>
    </source>
</evidence>
<evidence type="ECO:0000256" key="4">
    <source>
        <dbReference type="ARBA" id="ARBA00023239"/>
    </source>
</evidence>
<evidence type="ECO:0000313" key="6">
    <source>
        <dbReference type="EMBL" id="AIQ65083.1"/>
    </source>
</evidence>
<dbReference type="Proteomes" id="UP000029507">
    <property type="component" value="Chromosome"/>
</dbReference>
<dbReference type="CDD" id="cd00452">
    <property type="entry name" value="KDPG_aldolase"/>
    <property type="match status" value="1"/>
</dbReference>
<dbReference type="EMBL" id="CP009286">
    <property type="protein sequence ID" value="AIQ65083.1"/>
    <property type="molecule type" value="Genomic_DNA"/>
</dbReference>
<gene>
    <name evidence="6" type="ORF">PSTEL_20115</name>
</gene>